<dbReference type="GO" id="GO:0005737">
    <property type="term" value="C:cytoplasm"/>
    <property type="evidence" value="ECO:0007669"/>
    <property type="project" value="TreeGrafter"/>
</dbReference>
<dbReference type="InterPro" id="IPR050743">
    <property type="entry name" value="2-oxoacid_DH_E2_comp"/>
</dbReference>
<dbReference type="EMBL" id="CP047656">
    <property type="protein sequence ID" value="QHJ11948.1"/>
    <property type="molecule type" value="Genomic_DNA"/>
</dbReference>
<accession>A0A857JKX6</accession>
<evidence type="ECO:0000256" key="3">
    <source>
        <dbReference type="ARBA" id="ARBA00023315"/>
    </source>
</evidence>
<reference evidence="5 6" key="1">
    <citation type="submission" date="2019-12" db="EMBL/GenBank/DDBJ databases">
        <title>Genome sequencing and assembly of endphytes of Porphyra tenera.</title>
        <authorList>
            <person name="Park J.M."/>
            <person name="Shin R."/>
            <person name="Jo S.H."/>
        </authorList>
    </citation>
    <scope>NUCLEOTIDE SEQUENCE [LARGE SCALE GENOMIC DNA]</scope>
    <source>
        <strain evidence="5 6">GPM4</strain>
    </source>
</reference>
<evidence type="ECO:0000256" key="1">
    <source>
        <dbReference type="ARBA" id="ARBA00001938"/>
    </source>
</evidence>
<keyword evidence="2 5" id="KW-0808">Transferase</keyword>
<dbReference type="Pfam" id="PF00198">
    <property type="entry name" value="2-oxoacid_dh"/>
    <property type="match status" value="1"/>
</dbReference>
<dbReference type="Gene3D" id="3.30.559.10">
    <property type="entry name" value="Chloramphenicol acetyltransferase-like domain"/>
    <property type="match status" value="1"/>
</dbReference>
<dbReference type="InterPro" id="IPR001078">
    <property type="entry name" value="2-oxoacid_DH_actylTfrase"/>
</dbReference>
<evidence type="ECO:0000256" key="2">
    <source>
        <dbReference type="ARBA" id="ARBA00022679"/>
    </source>
</evidence>
<dbReference type="KEGG" id="pmes:FX988_02184"/>
<gene>
    <name evidence="5" type="ORF">FX988_02184</name>
</gene>
<dbReference type="AlphaFoldDB" id="A0A857JKX6"/>
<dbReference type="EC" id="2.3.1.12" evidence="5"/>
<dbReference type="GO" id="GO:0031405">
    <property type="term" value="F:lipoic acid binding"/>
    <property type="evidence" value="ECO:0007669"/>
    <property type="project" value="TreeGrafter"/>
</dbReference>
<dbReference type="OrthoDB" id="9805770at2"/>
<keyword evidence="5" id="KW-0670">Pyruvate</keyword>
<evidence type="ECO:0000259" key="4">
    <source>
        <dbReference type="Pfam" id="PF00198"/>
    </source>
</evidence>
<keyword evidence="3 5" id="KW-0012">Acyltransferase</keyword>
<keyword evidence="6" id="KW-1185">Reference proteome</keyword>
<dbReference type="InterPro" id="IPR023213">
    <property type="entry name" value="CAT-like_dom_sf"/>
</dbReference>
<evidence type="ECO:0000313" key="5">
    <source>
        <dbReference type="EMBL" id="QHJ11948.1"/>
    </source>
</evidence>
<comment type="cofactor">
    <cofactor evidence="1">
        <name>(R)-lipoate</name>
        <dbReference type="ChEBI" id="CHEBI:83088"/>
    </cofactor>
</comment>
<proteinExistence type="predicted"/>
<feature type="domain" description="2-oxoacid dehydrogenase acyltransferase catalytic" evidence="4">
    <location>
        <begin position="6"/>
        <end position="223"/>
    </location>
</feature>
<dbReference type="PANTHER" id="PTHR43178">
    <property type="entry name" value="DIHYDROLIPOAMIDE ACETYLTRANSFERASE COMPONENT OF PYRUVATE DEHYDROGENASE COMPLEX"/>
    <property type="match status" value="1"/>
</dbReference>
<dbReference type="SUPFAM" id="SSF52777">
    <property type="entry name" value="CoA-dependent acyltransferases"/>
    <property type="match status" value="1"/>
</dbReference>
<organism evidence="5 6">
    <name type="scientific">Paraglaciecola mesophila</name>
    <dbReference type="NCBI Taxonomy" id="197222"/>
    <lineage>
        <taxon>Bacteria</taxon>
        <taxon>Pseudomonadati</taxon>
        <taxon>Pseudomonadota</taxon>
        <taxon>Gammaproteobacteria</taxon>
        <taxon>Alteromonadales</taxon>
        <taxon>Alteromonadaceae</taxon>
        <taxon>Paraglaciecola</taxon>
    </lineage>
</organism>
<dbReference type="Proteomes" id="UP000464524">
    <property type="component" value="Chromosome"/>
</dbReference>
<name>A0A857JKX6_9ALTE</name>
<evidence type="ECO:0000313" key="6">
    <source>
        <dbReference type="Proteomes" id="UP000464524"/>
    </source>
</evidence>
<dbReference type="RefSeq" id="WP_160179790.1">
    <property type="nucleotide sequence ID" value="NZ_CP047656.1"/>
</dbReference>
<sequence>METAINIVPLRGVRGMIADKMQKSLEESAQLTHHAQADVSSLMAMKERLSREGTKVSIEDLVMHVICSVLVRHPNMNGVVQGKEVHLHEQIHLSMAMAMPGNLLVAPAIFKANQKRLSELREARQDLSARARANKLTVPEMTQGTFTISNLGLSRVHHFTPILNTPQIALLGIGSIIKQAAPAQDNTLEWKPMMGLSLTFDHRAVDGAPAADFLTDVCHSIESL</sequence>
<dbReference type="PANTHER" id="PTHR43178:SF5">
    <property type="entry name" value="LIPOAMIDE ACYLTRANSFERASE COMPONENT OF BRANCHED-CHAIN ALPHA-KETO ACID DEHYDROGENASE COMPLEX, MITOCHONDRIAL"/>
    <property type="match status" value="1"/>
</dbReference>
<protein>
    <submittedName>
        <fullName evidence="5">Dihydrolipoyllysine-residue acetyltransferase component of pyruvate dehydrogenase complex</fullName>
        <ecNumber evidence="5">2.3.1.12</ecNumber>
    </submittedName>
</protein>
<dbReference type="GO" id="GO:0004742">
    <property type="term" value="F:dihydrolipoyllysine-residue acetyltransferase activity"/>
    <property type="evidence" value="ECO:0007669"/>
    <property type="project" value="UniProtKB-EC"/>
</dbReference>